<proteinExistence type="predicted"/>
<dbReference type="AlphaFoldDB" id="A0A9X4AH85"/>
<sequence length="245" mass="27827">MTEKFTKDNFVGRLYDVLNNGFIDDRFINDNKQLKDIIVESFELPTEENLTLVLEKQIDIIILIQRAKKQVQSLEGYDSPIFLEPLDYILTRFLSTNIDTYISKLGITQEKVEPLKMISLVVSNIAGENLINNEELESLISKIEDLKKDLSNSSLPLELRSAIIKNLSNIDSAIYNYKLFGNQDLNDSLEQSLGMLMVRINEVKEHADDSSLKKFFHILSHISSLVTISGGVTALNEHVLPLLIQ</sequence>
<evidence type="ECO:0000313" key="2">
    <source>
        <dbReference type="Proteomes" id="UP001145072"/>
    </source>
</evidence>
<dbReference type="EMBL" id="JAMQJZ010000003">
    <property type="protein sequence ID" value="MDC3419857.1"/>
    <property type="molecule type" value="Genomic_DNA"/>
</dbReference>
<comment type="caution">
    <text evidence="1">The sequence shown here is derived from an EMBL/GenBank/DDBJ whole genome shotgun (WGS) entry which is preliminary data.</text>
</comment>
<dbReference type="RefSeq" id="WP_259870694.1">
    <property type="nucleotide sequence ID" value="NZ_JAMQJZ010000003.1"/>
</dbReference>
<reference evidence="1" key="1">
    <citation type="submission" date="2022-06" db="EMBL/GenBank/DDBJ databases">
        <title>Aquibacillus sp. a new bacterium isolated from soil saline samples.</title>
        <authorList>
            <person name="Galisteo C."/>
            <person name="De La Haba R."/>
            <person name="Sanchez-Porro C."/>
            <person name="Ventosa A."/>
        </authorList>
    </citation>
    <scope>NUCLEOTIDE SEQUENCE</scope>
    <source>
        <strain evidence="1">JCM 12387</strain>
    </source>
</reference>
<name>A0A9X4AH85_9BACI</name>
<evidence type="ECO:0000313" key="1">
    <source>
        <dbReference type="EMBL" id="MDC3419857.1"/>
    </source>
</evidence>
<organism evidence="1 2">
    <name type="scientific">Aquibacillus koreensis</name>
    <dbReference type="NCBI Taxonomy" id="279446"/>
    <lineage>
        <taxon>Bacteria</taxon>
        <taxon>Bacillati</taxon>
        <taxon>Bacillota</taxon>
        <taxon>Bacilli</taxon>
        <taxon>Bacillales</taxon>
        <taxon>Bacillaceae</taxon>
        <taxon>Aquibacillus</taxon>
    </lineage>
</organism>
<accession>A0A9X4AH85</accession>
<protein>
    <submittedName>
        <fullName evidence="1">Uncharacterized protein</fullName>
    </submittedName>
</protein>
<dbReference type="Proteomes" id="UP001145072">
    <property type="component" value="Unassembled WGS sequence"/>
</dbReference>
<keyword evidence="2" id="KW-1185">Reference proteome</keyword>
<gene>
    <name evidence="1" type="ORF">NC661_05685</name>
</gene>